<evidence type="ECO:0000256" key="1">
    <source>
        <dbReference type="SAM" id="MobiDB-lite"/>
    </source>
</evidence>
<evidence type="ECO:0000313" key="3">
    <source>
        <dbReference type="Proteomes" id="UP000245956"/>
    </source>
</evidence>
<evidence type="ECO:0000313" key="2">
    <source>
        <dbReference type="EMBL" id="PWI68973.1"/>
    </source>
</evidence>
<organism evidence="2 3">
    <name type="scientific">Purpureocillium lilacinum</name>
    <name type="common">Paecilomyces lilacinus</name>
    <dbReference type="NCBI Taxonomy" id="33203"/>
    <lineage>
        <taxon>Eukaryota</taxon>
        <taxon>Fungi</taxon>
        <taxon>Dikarya</taxon>
        <taxon>Ascomycota</taxon>
        <taxon>Pezizomycotina</taxon>
        <taxon>Sordariomycetes</taxon>
        <taxon>Hypocreomycetidae</taxon>
        <taxon>Hypocreales</taxon>
        <taxon>Ophiocordycipitaceae</taxon>
        <taxon>Purpureocillium</taxon>
    </lineage>
</organism>
<name>A0A2U3E387_PURLI</name>
<feature type="compositionally biased region" description="Basic and acidic residues" evidence="1">
    <location>
        <begin position="68"/>
        <end position="81"/>
    </location>
</feature>
<gene>
    <name evidence="2" type="ORF">PCL_01358</name>
</gene>
<accession>A0A2U3E387</accession>
<sequence>MNHLHQVARTQPAGKNVPAGGHQRACLEKRQGRKIHAVSYTKLFAKLTASTGSSRAATTRPCCGDRLRIQRASAESREQTGTRRSRDRCTARSKLLDDDDEEFAVPRAQPRKRGVHFISCARWLAGRAASDRGKLTGTCHYVSRASRHGGETFVRRDGRMRKRREEHVGGGLDASVSRFPGKPGGAAVKSAPPPLSLSYCVRTATQVCPCASKMAGRLCERRRTSARLVFVRGVMAVEAAQGDGITGSAEMR</sequence>
<feature type="region of interest" description="Disordered" evidence="1">
    <location>
        <begin position="161"/>
        <end position="188"/>
    </location>
</feature>
<dbReference type="EMBL" id="LCWV01000013">
    <property type="protein sequence ID" value="PWI68973.1"/>
    <property type="molecule type" value="Genomic_DNA"/>
</dbReference>
<dbReference type="AlphaFoldDB" id="A0A2U3E387"/>
<proteinExistence type="predicted"/>
<comment type="caution">
    <text evidence="2">The sequence shown here is derived from an EMBL/GenBank/DDBJ whole genome shotgun (WGS) entry which is preliminary data.</text>
</comment>
<feature type="region of interest" description="Disordered" evidence="1">
    <location>
        <begin position="1"/>
        <end position="23"/>
    </location>
</feature>
<reference evidence="2 3" key="1">
    <citation type="journal article" date="2016" name="Front. Microbiol.">
        <title>Genome and transcriptome sequences reveal the specific parasitism of the nematophagous Purpureocillium lilacinum 36-1.</title>
        <authorList>
            <person name="Xie J."/>
            <person name="Li S."/>
            <person name="Mo C."/>
            <person name="Xiao X."/>
            <person name="Peng D."/>
            <person name="Wang G."/>
            <person name="Xiao Y."/>
        </authorList>
    </citation>
    <scope>NUCLEOTIDE SEQUENCE [LARGE SCALE GENOMIC DNA]</scope>
    <source>
        <strain evidence="2 3">36-1</strain>
    </source>
</reference>
<protein>
    <submittedName>
        <fullName evidence="2">Uncharacterized protein</fullName>
    </submittedName>
</protein>
<feature type="region of interest" description="Disordered" evidence="1">
    <location>
        <begin position="68"/>
        <end position="91"/>
    </location>
</feature>
<dbReference type="Proteomes" id="UP000245956">
    <property type="component" value="Unassembled WGS sequence"/>
</dbReference>